<evidence type="ECO:0000313" key="3">
    <source>
        <dbReference type="Proteomes" id="UP000822688"/>
    </source>
</evidence>
<organism evidence="2 3">
    <name type="scientific">Ceratodon purpureus</name>
    <name type="common">Fire moss</name>
    <name type="synonym">Dicranum purpureum</name>
    <dbReference type="NCBI Taxonomy" id="3225"/>
    <lineage>
        <taxon>Eukaryota</taxon>
        <taxon>Viridiplantae</taxon>
        <taxon>Streptophyta</taxon>
        <taxon>Embryophyta</taxon>
        <taxon>Bryophyta</taxon>
        <taxon>Bryophytina</taxon>
        <taxon>Bryopsida</taxon>
        <taxon>Dicranidae</taxon>
        <taxon>Pseudoditrichales</taxon>
        <taxon>Ditrichaceae</taxon>
        <taxon>Ceratodon</taxon>
    </lineage>
</organism>
<keyword evidence="3" id="KW-1185">Reference proteome</keyword>
<dbReference type="EMBL" id="CM026429">
    <property type="protein sequence ID" value="KAG0564453.1"/>
    <property type="molecule type" value="Genomic_DNA"/>
</dbReference>
<dbReference type="Proteomes" id="UP000822688">
    <property type="component" value="Chromosome 8"/>
</dbReference>
<keyword evidence="1" id="KW-0732">Signal</keyword>
<evidence type="ECO:0000313" key="2">
    <source>
        <dbReference type="EMBL" id="KAG0564453.1"/>
    </source>
</evidence>
<reference evidence="2" key="1">
    <citation type="submission" date="2020-06" db="EMBL/GenBank/DDBJ databases">
        <title>WGS assembly of Ceratodon purpureus strain R40.</title>
        <authorList>
            <person name="Carey S.B."/>
            <person name="Jenkins J."/>
            <person name="Shu S."/>
            <person name="Lovell J.T."/>
            <person name="Sreedasyam A."/>
            <person name="Maumus F."/>
            <person name="Tiley G.P."/>
            <person name="Fernandez-Pozo N."/>
            <person name="Barry K."/>
            <person name="Chen C."/>
            <person name="Wang M."/>
            <person name="Lipzen A."/>
            <person name="Daum C."/>
            <person name="Saski C.A."/>
            <person name="Payton A.C."/>
            <person name="Mcbreen J.C."/>
            <person name="Conrad R.E."/>
            <person name="Kollar L.M."/>
            <person name="Olsson S."/>
            <person name="Huttunen S."/>
            <person name="Landis J.B."/>
            <person name="Wickett N.J."/>
            <person name="Johnson M.G."/>
            <person name="Rensing S.A."/>
            <person name="Grimwood J."/>
            <person name="Schmutz J."/>
            <person name="Mcdaniel S.F."/>
        </authorList>
    </citation>
    <scope>NUCLEOTIDE SEQUENCE</scope>
    <source>
        <strain evidence="2">R40</strain>
    </source>
</reference>
<sequence>MWFEQGFPLVSGIILFHHLFRHALATHNYAPNRKNRFVVVTHVDLENLEQS</sequence>
<feature type="chain" id="PRO_5035950206" evidence="1">
    <location>
        <begin position="26"/>
        <end position="51"/>
    </location>
</feature>
<proteinExistence type="predicted"/>
<feature type="signal peptide" evidence="1">
    <location>
        <begin position="1"/>
        <end position="25"/>
    </location>
</feature>
<evidence type="ECO:0000256" key="1">
    <source>
        <dbReference type="SAM" id="SignalP"/>
    </source>
</evidence>
<gene>
    <name evidence="2" type="ORF">KC19_8G111300</name>
</gene>
<comment type="caution">
    <text evidence="2">The sequence shown here is derived from an EMBL/GenBank/DDBJ whole genome shotgun (WGS) entry which is preliminary data.</text>
</comment>
<dbReference type="AlphaFoldDB" id="A0A8T0H006"/>
<name>A0A8T0H006_CERPU</name>
<protein>
    <submittedName>
        <fullName evidence="2">Uncharacterized protein</fullName>
    </submittedName>
</protein>
<accession>A0A8T0H006</accession>